<evidence type="ECO:0000256" key="16">
    <source>
        <dbReference type="ARBA" id="ARBA00048540"/>
    </source>
</evidence>
<protein>
    <recommendedName>
        <fullName evidence="3 18">FAD:protein FMN transferase</fullName>
        <ecNumber evidence="2 18">2.7.1.180</ecNumber>
    </recommendedName>
    <alternativeName>
        <fullName evidence="15 18">Flavin transferase</fullName>
    </alternativeName>
</protein>
<dbReference type="PANTHER" id="PTHR30040">
    <property type="entry name" value="THIAMINE BIOSYNTHESIS LIPOPROTEIN APBE"/>
    <property type="match status" value="1"/>
</dbReference>
<keyword evidence="11 18" id="KW-0460">Magnesium</keyword>
<dbReference type="Proteomes" id="UP000009080">
    <property type="component" value="Chromosome"/>
</dbReference>
<keyword evidence="7 18" id="KW-0808">Transferase</keyword>
<dbReference type="PROSITE" id="PS51257">
    <property type="entry name" value="PROKAR_LIPOPROTEIN"/>
    <property type="match status" value="1"/>
</dbReference>
<gene>
    <name evidence="21" type="primary">apbE</name>
    <name evidence="21" type="ordered locus">TERTU_1955</name>
</gene>
<keyword evidence="9" id="KW-0732">Signal</keyword>
<dbReference type="EC" id="2.7.1.180" evidence="2 18"/>
<evidence type="ECO:0000256" key="14">
    <source>
        <dbReference type="ARBA" id="ARBA00023288"/>
    </source>
</evidence>
<dbReference type="GO" id="GO:0005886">
    <property type="term" value="C:plasma membrane"/>
    <property type="evidence" value="ECO:0007669"/>
    <property type="project" value="UniProtKB-SubCell"/>
</dbReference>
<dbReference type="AlphaFoldDB" id="C5BII7"/>
<dbReference type="eggNOG" id="COG1477">
    <property type="taxonomic scope" value="Bacteria"/>
</dbReference>
<comment type="cofactor">
    <cofactor evidence="19">
        <name>Mg(2+)</name>
        <dbReference type="ChEBI" id="CHEBI:18420"/>
    </cofactor>
    <cofactor evidence="19">
        <name>Mn(2+)</name>
        <dbReference type="ChEBI" id="CHEBI:29035"/>
    </cofactor>
    <text evidence="19">Magnesium. Can also use manganese.</text>
</comment>
<evidence type="ECO:0000256" key="18">
    <source>
        <dbReference type="PIRNR" id="PIRNR006268"/>
    </source>
</evidence>
<organism evidence="21 22">
    <name type="scientific">Teredinibacter turnerae (strain ATCC 39867 / T7901)</name>
    <dbReference type="NCBI Taxonomy" id="377629"/>
    <lineage>
        <taxon>Bacteria</taxon>
        <taxon>Pseudomonadati</taxon>
        <taxon>Pseudomonadota</taxon>
        <taxon>Gammaproteobacteria</taxon>
        <taxon>Cellvibrionales</taxon>
        <taxon>Cellvibrionaceae</taxon>
        <taxon>Teredinibacter</taxon>
    </lineage>
</organism>
<dbReference type="Pfam" id="PF02424">
    <property type="entry name" value="ApbE"/>
    <property type="match status" value="1"/>
</dbReference>
<name>C5BII7_TERTT</name>
<evidence type="ECO:0000256" key="10">
    <source>
        <dbReference type="ARBA" id="ARBA00022827"/>
    </source>
</evidence>
<feature type="binding site" evidence="19">
    <location>
        <position position="306"/>
    </location>
    <ligand>
        <name>Mg(2+)</name>
        <dbReference type="ChEBI" id="CHEBI:18420"/>
    </ligand>
</feature>
<keyword evidence="8 18" id="KW-0479">Metal-binding</keyword>
<evidence type="ECO:0000256" key="7">
    <source>
        <dbReference type="ARBA" id="ARBA00022679"/>
    </source>
</evidence>
<sequence length="352" mass="37916">MNLVLRFISKSSEARPVLLASLCFFVLVACSKTPDQRVLRLEGRTMGTTYHITAVADPSVTIAEPALQMEIDKDLENFNQVMSTYISDSELSMLNQEPVGTAMVVSQKLFDILTLSRKISVFTEGAFDITVGPLVNLWGFGPDEMEEKAPDAAKIASALATVGYEHVQLDAAHRQVTRLADVYVDLSAIAKGYGADEVAELLHSHGIENYMVEVGGELVLAGNNPAGKPWRIGIEQPTLAKTGVSQAIAIGKGGIATSGDYRNYFEVNGQRFSHTIDPATGRPITHALASITIVAPTSGEADALATAINVMGPEKGYAFAVKHGLPAYFIIRHGDGFVSKSTPEFEQYKVKL</sequence>
<evidence type="ECO:0000256" key="8">
    <source>
        <dbReference type="ARBA" id="ARBA00022723"/>
    </source>
</evidence>
<dbReference type="InterPro" id="IPR003374">
    <property type="entry name" value="ApbE-like_sf"/>
</dbReference>
<evidence type="ECO:0000256" key="12">
    <source>
        <dbReference type="ARBA" id="ARBA00023136"/>
    </source>
</evidence>
<reference evidence="21 22" key="1">
    <citation type="journal article" date="2009" name="PLoS ONE">
        <title>The complete genome of Teredinibacter turnerae T7901: an intracellular endosymbiont of marine wood-boring bivalves (shipworms).</title>
        <authorList>
            <person name="Yang J.C."/>
            <person name="Madupu R."/>
            <person name="Durkin A.S."/>
            <person name="Ekborg N.A."/>
            <person name="Pedamallu C.S."/>
            <person name="Hostetler J.B."/>
            <person name="Radune D."/>
            <person name="Toms B.S."/>
            <person name="Henrissat B."/>
            <person name="Coutinho P.M."/>
            <person name="Schwarz S."/>
            <person name="Field L."/>
            <person name="Trindade-Silva A.E."/>
            <person name="Soares C.A.G."/>
            <person name="Elshahawi S."/>
            <person name="Hanora A."/>
            <person name="Schmidt E.W."/>
            <person name="Haygood M.G."/>
            <person name="Posfai J."/>
            <person name="Benner J."/>
            <person name="Madinger C."/>
            <person name="Nove J."/>
            <person name="Anton B."/>
            <person name="Chaudhary K."/>
            <person name="Foster J."/>
            <person name="Holman A."/>
            <person name="Kumar S."/>
            <person name="Lessard P.A."/>
            <person name="Luyten Y.A."/>
            <person name="Slatko B."/>
            <person name="Wood N."/>
            <person name="Wu B."/>
            <person name="Teplitski M."/>
            <person name="Mougous J.D."/>
            <person name="Ward N."/>
            <person name="Eisen J.A."/>
            <person name="Badger J.H."/>
            <person name="Distel D.L."/>
        </authorList>
    </citation>
    <scope>NUCLEOTIDE SEQUENCE [LARGE SCALE GENOMIC DNA]</scope>
    <source>
        <strain evidence="22">ATCC 39867 / T7901</strain>
    </source>
</reference>
<comment type="function">
    <text evidence="20">Flavin transferase that catalyzes the transfer of the FMN moiety of FAD and its covalent binding to the hydroxyl group of a threonine residue in a target flavoprotein.</text>
</comment>
<evidence type="ECO:0000256" key="4">
    <source>
        <dbReference type="ARBA" id="ARBA00022475"/>
    </source>
</evidence>
<evidence type="ECO:0000256" key="6">
    <source>
        <dbReference type="ARBA" id="ARBA00022630"/>
    </source>
</evidence>
<evidence type="ECO:0000256" key="13">
    <source>
        <dbReference type="ARBA" id="ARBA00023139"/>
    </source>
</evidence>
<dbReference type="InterPro" id="IPR024932">
    <property type="entry name" value="ApbE"/>
</dbReference>
<dbReference type="SUPFAM" id="SSF143631">
    <property type="entry name" value="ApbE-like"/>
    <property type="match status" value="1"/>
</dbReference>
<dbReference type="EMBL" id="CP001614">
    <property type="protein sequence ID" value="ACR11762.1"/>
    <property type="molecule type" value="Genomic_DNA"/>
</dbReference>
<evidence type="ECO:0000256" key="3">
    <source>
        <dbReference type="ARBA" id="ARBA00016337"/>
    </source>
</evidence>
<keyword evidence="12" id="KW-0472">Membrane</keyword>
<dbReference type="KEGG" id="ttu:TERTU_1955"/>
<evidence type="ECO:0000256" key="11">
    <source>
        <dbReference type="ARBA" id="ARBA00022842"/>
    </source>
</evidence>
<evidence type="ECO:0000256" key="17">
    <source>
        <dbReference type="ARBA" id="ARBA00060485"/>
    </source>
</evidence>
<evidence type="ECO:0000256" key="5">
    <source>
        <dbReference type="ARBA" id="ARBA00022519"/>
    </source>
</evidence>
<evidence type="ECO:0000256" key="20">
    <source>
        <dbReference type="RuleBase" id="RU363002"/>
    </source>
</evidence>
<evidence type="ECO:0000256" key="9">
    <source>
        <dbReference type="ARBA" id="ARBA00022729"/>
    </source>
</evidence>
<dbReference type="GO" id="GO:0046872">
    <property type="term" value="F:metal ion binding"/>
    <property type="evidence" value="ECO:0007669"/>
    <property type="project" value="UniProtKB-UniRule"/>
</dbReference>
<evidence type="ECO:0000256" key="15">
    <source>
        <dbReference type="ARBA" id="ARBA00031306"/>
    </source>
</evidence>
<dbReference type="STRING" id="377629.TERTU_1955"/>
<keyword evidence="5 20" id="KW-0997">Cell inner membrane</keyword>
<keyword evidence="13" id="KW-0564">Palmitate</keyword>
<comment type="subcellular location">
    <subcellularLocation>
        <location evidence="17 20">Cell inner membrane</location>
        <topology evidence="17 20">Lipid-anchor</topology>
        <orientation evidence="17 20">Periplasmic side</orientation>
    </subcellularLocation>
</comment>
<keyword evidence="22" id="KW-1185">Reference proteome</keyword>
<dbReference type="OrthoDB" id="9778595at2"/>
<proteinExistence type="inferred from homology"/>
<keyword evidence="6 18" id="KW-0285">Flavoprotein</keyword>
<accession>C5BII7</accession>
<dbReference type="GO" id="GO:0016740">
    <property type="term" value="F:transferase activity"/>
    <property type="evidence" value="ECO:0007669"/>
    <property type="project" value="UniProtKB-UniRule"/>
</dbReference>
<keyword evidence="4" id="KW-1003">Cell membrane</keyword>
<dbReference type="PIRSF" id="PIRSF006268">
    <property type="entry name" value="ApbE"/>
    <property type="match status" value="1"/>
</dbReference>
<evidence type="ECO:0000313" key="22">
    <source>
        <dbReference type="Proteomes" id="UP000009080"/>
    </source>
</evidence>
<evidence type="ECO:0000256" key="19">
    <source>
        <dbReference type="PIRSR" id="PIRSR006268-2"/>
    </source>
</evidence>
<feature type="binding site" evidence="19">
    <location>
        <position position="302"/>
    </location>
    <ligand>
        <name>Mg(2+)</name>
        <dbReference type="ChEBI" id="CHEBI:18420"/>
    </ligand>
</feature>
<dbReference type="PANTHER" id="PTHR30040:SF2">
    <property type="entry name" value="FAD:PROTEIN FMN TRANSFERASE"/>
    <property type="match status" value="1"/>
</dbReference>
<keyword evidence="10 18" id="KW-0274">FAD</keyword>
<dbReference type="RefSeq" id="WP_015817873.1">
    <property type="nucleotide sequence ID" value="NC_012997.1"/>
</dbReference>
<dbReference type="Gene3D" id="3.10.520.10">
    <property type="entry name" value="ApbE-like domains"/>
    <property type="match status" value="1"/>
</dbReference>
<dbReference type="HOGENOM" id="CLU_044403_0_0_6"/>
<keyword evidence="14 20" id="KW-0449">Lipoprotein</keyword>
<comment type="catalytic activity">
    <reaction evidence="16 18 20">
        <text>L-threonyl-[protein] + FAD = FMN-L-threonyl-[protein] + AMP + H(+)</text>
        <dbReference type="Rhea" id="RHEA:36847"/>
        <dbReference type="Rhea" id="RHEA-COMP:11060"/>
        <dbReference type="Rhea" id="RHEA-COMP:11061"/>
        <dbReference type="ChEBI" id="CHEBI:15378"/>
        <dbReference type="ChEBI" id="CHEBI:30013"/>
        <dbReference type="ChEBI" id="CHEBI:57692"/>
        <dbReference type="ChEBI" id="CHEBI:74257"/>
        <dbReference type="ChEBI" id="CHEBI:456215"/>
        <dbReference type="EC" id="2.7.1.180"/>
    </reaction>
</comment>
<evidence type="ECO:0000256" key="2">
    <source>
        <dbReference type="ARBA" id="ARBA00011955"/>
    </source>
</evidence>
<feature type="binding site" evidence="19">
    <location>
        <position position="188"/>
    </location>
    <ligand>
        <name>Mg(2+)</name>
        <dbReference type="ChEBI" id="CHEBI:18420"/>
    </ligand>
</feature>
<evidence type="ECO:0000256" key="1">
    <source>
        <dbReference type="ARBA" id="ARBA00008282"/>
    </source>
</evidence>
<evidence type="ECO:0000313" key="21">
    <source>
        <dbReference type="EMBL" id="ACR11762.1"/>
    </source>
</evidence>
<dbReference type="FunFam" id="3.10.520.10:FF:000001">
    <property type="entry name" value="FAD:protein FMN transferase"/>
    <property type="match status" value="1"/>
</dbReference>
<comment type="similarity">
    <text evidence="1 18 20">Belongs to the ApbE family.</text>
</comment>